<dbReference type="PANTHER" id="PTHR24303">
    <property type="entry name" value="HEME-BINDING MONOOXYGENASE FAMILY"/>
    <property type="match status" value="1"/>
</dbReference>
<dbReference type="STRING" id="361077.A0A152A5C0"/>
<dbReference type="InParanoid" id="A0A152A5C0"/>
<evidence type="ECO:0000256" key="13">
    <source>
        <dbReference type="RuleBase" id="RU000461"/>
    </source>
</evidence>
<dbReference type="GO" id="GO:0020037">
    <property type="term" value="F:heme binding"/>
    <property type="evidence" value="ECO:0007669"/>
    <property type="project" value="InterPro"/>
</dbReference>
<comment type="subcellular location">
    <subcellularLocation>
        <location evidence="2">Membrane</location>
        <topology evidence="2">Single-pass membrane protein</topology>
    </subcellularLocation>
</comment>
<sequence>MNIIYLLIFVFIIYLFKSFIEKNKKYDNLKAPLALPIIGHLHLLGGEPIHLALMKMIPTYGNNFKLWVGDHLTLFVSEPEMLREIFVKNFNNFVNRHRTPVMQWASSGFIGLTGGDHEYWIENKNLVVSSFSNQKIRKITHIIESQVQKFVDVLGEYADQSMELNPRQLCQKYTLNVIFNYIYSKELPYDEDLHTGTSKLHKLLKAMDDCFVISGSLSVADMFHFLAPFRLAYLYYWRNEETILKNYIKEIYEDHLNTIDRENPRDLMDSFICQLDITKPDQVNRILVLGMELMAVGSETTSSTMEWFILLMANHPEIQEKIYAELKSVQDSQPGGLCIANRSQTPYLNAAIKECQRYKPTGPFNIPRTTKEDIQINDLFIPKGTQILHFHYAMMYNEQNFMSPTEFIPERFINDNHSHVFHPFSLGSRNCIGQSLATDEIYLVLVKLLHSYKIMLPDGISKLDETEQPGMTFKPKEFNIKIVSR</sequence>
<dbReference type="GO" id="GO:0016020">
    <property type="term" value="C:membrane"/>
    <property type="evidence" value="ECO:0007669"/>
    <property type="project" value="UniProtKB-SubCell"/>
</dbReference>
<accession>A0A152A5C0</accession>
<evidence type="ECO:0000256" key="10">
    <source>
        <dbReference type="ARBA" id="ARBA00023033"/>
    </source>
</evidence>
<feature type="binding site" description="axial binding residue" evidence="12">
    <location>
        <position position="431"/>
    </location>
    <ligand>
        <name>heme</name>
        <dbReference type="ChEBI" id="CHEBI:30413"/>
    </ligand>
    <ligandPart>
        <name>Fe</name>
        <dbReference type="ChEBI" id="CHEBI:18248"/>
    </ligandPart>
</feature>
<keyword evidence="4 12" id="KW-0349">Heme</keyword>
<organism evidence="14 15">
    <name type="scientific">Tieghemostelium lacteum</name>
    <name type="common">Slime mold</name>
    <name type="synonym">Dictyostelium lacteum</name>
    <dbReference type="NCBI Taxonomy" id="361077"/>
    <lineage>
        <taxon>Eukaryota</taxon>
        <taxon>Amoebozoa</taxon>
        <taxon>Evosea</taxon>
        <taxon>Eumycetozoa</taxon>
        <taxon>Dictyostelia</taxon>
        <taxon>Dictyosteliales</taxon>
        <taxon>Raperosteliaceae</taxon>
        <taxon>Tieghemostelium</taxon>
    </lineage>
</organism>
<dbReference type="PRINTS" id="PR00385">
    <property type="entry name" value="P450"/>
</dbReference>
<comment type="similarity">
    <text evidence="3 13">Belongs to the cytochrome P450 family.</text>
</comment>
<evidence type="ECO:0000256" key="4">
    <source>
        <dbReference type="ARBA" id="ARBA00022617"/>
    </source>
</evidence>
<reference evidence="14 15" key="1">
    <citation type="submission" date="2015-12" db="EMBL/GenBank/DDBJ databases">
        <title>Dictyostelia acquired genes for synthesis and detection of signals that induce cell-type specialization by lateral gene transfer from prokaryotes.</title>
        <authorList>
            <person name="Gloeckner G."/>
            <person name="Schaap P."/>
        </authorList>
    </citation>
    <scope>NUCLEOTIDE SEQUENCE [LARGE SCALE GENOMIC DNA]</scope>
    <source>
        <strain evidence="14 15">TK</strain>
    </source>
</reference>
<dbReference type="FunFam" id="1.10.630.10:FF:000078">
    <property type="entry name" value="Probable cytochrome P450 515A1"/>
    <property type="match status" value="1"/>
</dbReference>
<evidence type="ECO:0000313" key="14">
    <source>
        <dbReference type="EMBL" id="KYR01275.1"/>
    </source>
</evidence>
<evidence type="ECO:0000256" key="2">
    <source>
        <dbReference type="ARBA" id="ARBA00004167"/>
    </source>
</evidence>
<keyword evidence="5" id="KW-0812">Transmembrane</keyword>
<keyword evidence="7" id="KW-1133">Transmembrane helix</keyword>
<dbReference type="EMBL" id="LODT01000011">
    <property type="protein sequence ID" value="KYR01275.1"/>
    <property type="molecule type" value="Genomic_DNA"/>
</dbReference>
<dbReference type="InterPro" id="IPR001128">
    <property type="entry name" value="Cyt_P450"/>
</dbReference>
<dbReference type="Pfam" id="PF00067">
    <property type="entry name" value="p450"/>
    <property type="match status" value="1"/>
</dbReference>
<evidence type="ECO:0000256" key="1">
    <source>
        <dbReference type="ARBA" id="ARBA00001971"/>
    </source>
</evidence>
<proteinExistence type="inferred from homology"/>
<evidence type="ECO:0000256" key="9">
    <source>
        <dbReference type="ARBA" id="ARBA00023004"/>
    </source>
</evidence>
<evidence type="ECO:0000256" key="6">
    <source>
        <dbReference type="ARBA" id="ARBA00022723"/>
    </source>
</evidence>
<evidence type="ECO:0000313" key="15">
    <source>
        <dbReference type="Proteomes" id="UP000076078"/>
    </source>
</evidence>
<keyword evidence="11" id="KW-0472">Membrane</keyword>
<name>A0A152A5C0_TIELA</name>
<keyword evidence="8 13" id="KW-0560">Oxidoreductase</keyword>
<dbReference type="InterPro" id="IPR017972">
    <property type="entry name" value="Cyt_P450_CS"/>
</dbReference>
<dbReference type="InterPro" id="IPR036396">
    <property type="entry name" value="Cyt_P450_sf"/>
</dbReference>
<evidence type="ECO:0000256" key="5">
    <source>
        <dbReference type="ARBA" id="ARBA00022692"/>
    </source>
</evidence>
<keyword evidence="15" id="KW-1185">Reference proteome</keyword>
<evidence type="ECO:0000256" key="12">
    <source>
        <dbReference type="PIRSR" id="PIRSR602401-1"/>
    </source>
</evidence>
<dbReference type="PANTHER" id="PTHR24303:SF31">
    <property type="entry name" value="CYTOCHROME P450 307A1-RELATED"/>
    <property type="match status" value="1"/>
</dbReference>
<protein>
    <submittedName>
        <fullName evidence="14">Cytochrome P450 family protein</fullName>
    </submittedName>
</protein>
<dbReference type="AlphaFoldDB" id="A0A152A5C0"/>
<gene>
    <name evidence="14" type="ORF">DLAC_02398</name>
</gene>
<evidence type="ECO:0000256" key="7">
    <source>
        <dbReference type="ARBA" id="ARBA00022989"/>
    </source>
</evidence>
<keyword evidence="6 12" id="KW-0479">Metal-binding</keyword>
<dbReference type="OrthoDB" id="15258at2759"/>
<dbReference type="SUPFAM" id="SSF48264">
    <property type="entry name" value="Cytochrome P450"/>
    <property type="match status" value="1"/>
</dbReference>
<dbReference type="Gene3D" id="1.10.630.10">
    <property type="entry name" value="Cytochrome P450"/>
    <property type="match status" value="1"/>
</dbReference>
<evidence type="ECO:0000256" key="8">
    <source>
        <dbReference type="ARBA" id="ARBA00023002"/>
    </source>
</evidence>
<dbReference type="PRINTS" id="PR00463">
    <property type="entry name" value="EP450I"/>
</dbReference>
<dbReference type="InterPro" id="IPR002401">
    <property type="entry name" value="Cyt_P450_E_grp-I"/>
</dbReference>
<keyword evidence="9 12" id="KW-0408">Iron</keyword>
<dbReference type="GO" id="GO:0005506">
    <property type="term" value="F:iron ion binding"/>
    <property type="evidence" value="ECO:0007669"/>
    <property type="project" value="InterPro"/>
</dbReference>
<dbReference type="GO" id="GO:0004497">
    <property type="term" value="F:monooxygenase activity"/>
    <property type="evidence" value="ECO:0007669"/>
    <property type="project" value="UniProtKB-KW"/>
</dbReference>
<evidence type="ECO:0000256" key="3">
    <source>
        <dbReference type="ARBA" id="ARBA00010617"/>
    </source>
</evidence>
<dbReference type="GO" id="GO:0016705">
    <property type="term" value="F:oxidoreductase activity, acting on paired donors, with incorporation or reduction of molecular oxygen"/>
    <property type="evidence" value="ECO:0007669"/>
    <property type="project" value="InterPro"/>
</dbReference>
<dbReference type="CDD" id="cd20617">
    <property type="entry name" value="CYP1_2-like"/>
    <property type="match status" value="1"/>
</dbReference>
<keyword evidence="10 13" id="KW-0503">Monooxygenase</keyword>
<comment type="cofactor">
    <cofactor evidence="1 12">
        <name>heme</name>
        <dbReference type="ChEBI" id="CHEBI:30413"/>
    </cofactor>
</comment>
<dbReference type="PROSITE" id="PS00086">
    <property type="entry name" value="CYTOCHROME_P450"/>
    <property type="match status" value="1"/>
</dbReference>
<evidence type="ECO:0000256" key="11">
    <source>
        <dbReference type="ARBA" id="ARBA00023136"/>
    </source>
</evidence>
<dbReference type="OMA" id="HVWFGSN"/>
<dbReference type="Proteomes" id="UP000076078">
    <property type="component" value="Unassembled WGS sequence"/>
</dbReference>
<comment type="caution">
    <text evidence="14">The sequence shown here is derived from an EMBL/GenBank/DDBJ whole genome shotgun (WGS) entry which is preliminary data.</text>
</comment>